<dbReference type="PANTHER" id="PTHR16943:SF8">
    <property type="entry name" value="2-METHYLCITRATE DEHYDRATASE"/>
    <property type="match status" value="1"/>
</dbReference>
<name>Q3S8F3_PARPN</name>
<organism evidence="4">
    <name type="scientific">Paracoccus pantotrophus</name>
    <name type="common">Thiosphaera pantotropha</name>
    <dbReference type="NCBI Taxonomy" id="82367"/>
    <lineage>
        <taxon>Bacteria</taxon>
        <taxon>Pseudomonadati</taxon>
        <taxon>Pseudomonadota</taxon>
        <taxon>Alphaproteobacteria</taxon>
        <taxon>Rhodobacterales</taxon>
        <taxon>Paracoccaceae</taxon>
        <taxon>Paracoccus</taxon>
    </lineage>
</organism>
<dbReference type="Gene3D" id="3.30.1330.120">
    <property type="entry name" value="2-methylcitrate dehydratase PrpD"/>
    <property type="match status" value="1"/>
</dbReference>
<feature type="domain" description="MmgE/PrpD N-terminal" evidence="2">
    <location>
        <begin position="26"/>
        <end position="248"/>
    </location>
</feature>
<feature type="domain" description="MmgE/PrpD C-terminal" evidence="3">
    <location>
        <begin position="274"/>
        <end position="429"/>
    </location>
</feature>
<dbReference type="InterPro" id="IPR005656">
    <property type="entry name" value="MmgE_PrpD"/>
</dbReference>
<dbReference type="Gene3D" id="1.10.4100.10">
    <property type="entry name" value="2-methylcitrate dehydratase PrpD"/>
    <property type="match status" value="1"/>
</dbReference>
<evidence type="ECO:0000313" key="4">
    <source>
        <dbReference type="EMBL" id="AAZ93592.1"/>
    </source>
</evidence>
<reference evidence="4" key="1">
    <citation type="journal article" date="2006" name="Microbiology">
        <title>Identification of a transposable genomic island of Paracoccus pantotrophus DSM 11072 by its transposition to a novel entrapment vector pMMB2.</title>
        <authorList>
            <person name="Mikosa M."/>
            <person name="Sochacka-Pietal M."/>
            <person name="Baj J."/>
            <person name="Bartosik D."/>
        </authorList>
    </citation>
    <scope>NUCLEOTIDE SEQUENCE</scope>
    <source>
        <strain evidence="4">DSM 11072</strain>
    </source>
</reference>
<dbReference type="InterPro" id="IPR045337">
    <property type="entry name" value="MmgE_PrpD_C"/>
</dbReference>
<evidence type="ECO:0000259" key="2">
    <source>
        <dbReference type="Pfam" id="PF03972"/>
    </source>
</evidence>
<dbReference type="AlphaFoldDB" id="Q3S8F3"/>
<dbReference type="SUPFAM" id="SSF103378">
    <property type="entry name" value="2-methylcitrate dehydratase PrpD"/>
    <property type="match status" value="1"/>
</dbReference>
<accession>Q3S8F3</accession>
<dbReference type="InterPro" id="IPR036148">
    <property type="entry name" value="MmgE/PrpD_sf"/>
</dbReference>
<dbReference type="GO" id="GO:0016829">
    <property type="term" value="F:lyase activity"/>
    <property type="evidence" value="ECO:0007669"/>
    <property type="project" value="InterPro"/>
</dbReference>
<evidence type="ECO:0008006" key="5">
    <source>
        <dbReference type="Google" id="ProtNLM"/>
    </source>
</evidence>
<sequence>MTMAARGETETAASLTDRFLDAIFAAPVTEDAVMVAGLLVADALAVAVAAHRAKGPRLLLALEGDASGPCPVIGLGRNLPARAAARVNGALIHVLDYEPMWNPANHAISTTLPGLLALAFVGEYSDEAILTALIRGIEAQARLRRASRQFEPGDLVMHPPGVVGPLGSSVACATLLGLDRAQMAMALGISASRAGTILANVGSMTKALHCGGASGAGLEAAELAAMGFTANRLALDGPRGYLRAFFGAACDEAALYEPAPLHVTSPGPAWKLNPAQYGTHFAISAGLDLHAEMKARGLTVADLRDIRITSPHMPYIDRPVPASGLDSKFSLQFAAAVALLDGGISIATYSQEQLQRPELQAVLQKVRLTFDPTRPGRFDQMRLSLQAEFSDGSLLEAECTQPEGSWGRPIPVARLESKIEDCLAQAFPPAGVATLLPRLMALGEVTAEAPRRIPALVEALAKAEV</sequence>
<dbReference type="InterPro" id="IPR042183">
    <property type="entry name" value="MmgE/PrpD_sf_1"/>
</dbReference>
<dbReference type="EMBL" id="DQ149577">
    <property type="protein sequence ID" value="AAZ93592.1"/>
    <property type="molecule type" value="Genomic_DNA"/>
</dbReference>
<dbReference type="Pfam" id="PF19305">
    <property type="entry name" value="MmgE_PrpD_C"/>
    <property type="match status" value="1"/>
</dbReference>
<comment type="similarity">
    <text evidence="1">Belongs to the PrpD family.</text>
</comment>
<proteinExistence type="inferred from homology"/>
<evidence type="ECO:0000256" key="1">
    <source>
        <dbReference type="ARBA" id="ARBA00006174"/>
    </source>
</evidence>
<evidence type="ECO:0000259" key="3">
    <source>
        <dbReference type="Pfam" id="PF19305"/>
    </source>
</evidence>
<dbReference type="RefSeq" id="WP_114669275.1">
    <property type="nucleotide sequence ID" value="NZ_CP038206.1"/>
</dbReference>
<dbReference type="InterPro" id="IPR045336">
    <property type="entry name" value="MmgE_PrpD_N"/>
</dbReference>
<protein>
    <recommendedName>
        <fullName evidence="5">2-methylcitrate dehydratase PrpD</fullName>
    </recommendedName>
</protein>
<dbReference type="InterPro" id="IPR042188">
    <property type="entry name" value="MmgE/PrpD_sf_2"/>
</dbReference>
<dbReference type="Pfam" id="PF03972">
    <property type="entry name" value="MmgE_PrpD_N"/>
    <property type="match status" value="1"/>
</dbReference>
<dbReference type="PANTHER" id="PTHR16943">
    <property type="entry name" value="2-METHYLCITRATE DEHYDRATASE-RELATED"/>
    <property type="match status" value="1"/>
</dbReference>